<dbReference type="EMBL" id="LXWW01000085">
    <property type="protein sequence ID" value="OAO16388.1"/>
    <property type="molecule type" value="Genomic_DNA"/>
</dbReference>
<reference evidence="2 3" key="1">
    <citation type="submission" date="2016-05" db="EMBL/GenBank/DDBJ databases">
        <title>Nuclear genome of Blastocystis sp. subtype 1 NandII.</title>
        <authorList>
            <person name="Gentekaki E."/>
            <person name="Curtis B."/>
            <person name="Stairs C."/>
            <person name="Eme L."/>
            <person name="Herman E."/>
            <person name="Klimes V."/>
            <person name="Arias M.C."/>
            <person name="Elias M."/>
            <person name="Hilliou F."/>
            <person name="Klute M."/>
            <person name="Malik S.-B."/>
            <person name="Pightling A."/>
            <person name="Rachubinski R."/>
            <person name="Salas D."/>
            <person name="Schlacht A."/>
            <person name="Suga H."/>
            <person name="Archibald J."/>
            <person name="Ball S.G."/>
            <person name="Clark G."/>
            <person name="Dacks J."/>
            <person name="Van Der Giezen M."/>
            <person name="Tsaousis A."/>
            <person name="Roger A."/>
        </authorList>
    </citation>
    <scope>NUCLEOTIDE SEQUENCE [LARGE SCALE GENOMIC DNA]</scope>
    <source>
        <strain evidence="3">ATCC 50177 / NandII</strain>
    </source>
</reference>
<dbReference type="AlphaFoldDB" id="A0A196SH85"/>
<dbReference type="Proteomes" id="UP000078348">
    <property type="component" value="Unassembled WGS sequence"/>
</dbReference>
<feature type="coiled-coil region" evidence="1">
    <location>
        <begin position="14"/>
        <end position="41"/>
    </location>
</feature>
<organism evidence="2 3">
    <name type="scientific">Blastocystis sp. subtype 1 (strain ATCC 50177 / NandII)</name>
    <dbReference type="NCBI Taxonomy" id="478820"/>
    <lineage>
        <taxon>Eukaryota</taxon>
        <taxon>Sar</taxon>
        <taxon>Stramenopiles</taxon>
        <taxon>Bigyra</taxon>
        <taxon>Opalozoa</taxon>
        <taxon>Opalinata</taxon>
        <taxon>Blastocystidae</taxon>
        <taxon>Blastocystis</taxon>
    </lineage>
</organism>
<evidence type="ECO:0000256" key="1">
    <source>
        <dbReference type="SAM" id="Coils"/>
    </source>
</evidence>
<gene>
    <name evidence="2" type="ORF">AV274_1919</name>
</gene>
<evidence type="ECO:0000313" key="2">
    <source>
        <dbReference type="EMBL" id="OAO16388.1"/>
    </source>
</evidence>
<proteinExistence type="predicted"/>
<protein>
    <submittedName>
        <fullName evidence="2">Uncharacterized protein</fullName>
    </submittedName>
</protein>
<accession>A0A196SH85</accession>
<evidence type="ECO:0000313" key="3">
    <source>
        <dbReference type="Proteomes" id="UP000078348"/>
    </source>
</evidence>
<keyword evidence="1" id="KW-0175">Coiled coil</keyword>
<sequence length="131" mass="14939">MLLKGEDEEDRMRIVNLQKRIMELENAIQSLSTRLVKIREEAHAQIDEKSSGFDVKQCVKTTPDTRTHSRFRKGLESDVTRDVNEVLDLLNCGLVKEAGNELRRTKRTASVIQKELGKELSQVDRVMASVS</sequence>
<comment type="caution">
    <text evidence="2">The sequence shown here is derived from an EMBL/GenBank/DDBJ whole genome shotgun (WGS) entry which is preliminary data.</text>
</comment>
<name>A0A196SH85_BLAHN</name>
<keyword evidence="3" id="KW-1185">Reference proteome</keyword>